<accession>A0A645BH29</accession>
<dbReference type="AlphaFoldDB" id="A0A645BH29"/>
<protein>
    <submittedName>
        <fullName evidence="1">Uncharacterized protein</fullName>
    </submittedName>
</protein>
<dbReference type="EMBL" id="VSSQ01020139">
    <property type="protein sequence ID" value="MPM64769.1"/>
    <property type="molecule type" value="Genomic_DNA"/>
</dbReference>
<gene>
    <name evidence="1" type="ORF">SDC9_111658</name>
</gene>
<name>A0A645BH29_9ZZZZ</name>
<organism evidence="1">
    <name type="scientific">bioreactor metagenome</name>
    <dbReference type="NCBI Taxonomy" id="1076179"/>
    <lineage>
        <taxon>unclassified sequences</taxon>
        <taxon>metagenomes</taxon>
        <taxon>ecological metagenomes</taxon>
    </lineage>
</organism>
<proteinExistence type="predicted"/>
<comment type="caution">
    <text evidence="1">The sequence shown here is derived from an EMBL/GenBank/DDBJ whole genome shotgun (WGS) entry which is preliminary data.</text>
</comment>
<sequence>MTHSLKQTKAFGTKDAGGAIGWNGKSGSEMEITGVDIPTAQLRETYTRVMRLSRITTGFKRNVAGLVGKVNSGSFKGWSAGEVMFLGMSYSSPAKSSTKVTVTFNFSVQPNESDAKVGGKSVSKKGFEYVWALSKTSAESGVPKAEVEAIYVEQVCEYASFSALGL</sequence>
<evidence type="ECO:0000313" key="1">
    <source>
        <dbReference type="EMBL" id="MPM64769.1"/>
    </source>
</evidence>
<reference evidence="1" key="1">
    <citation type="submission" date="2019-08" db="EMBL/GenBank/DDBJ databases">
        <authorList>
            <person name="Kucharzyk K."/>
            <person name="Murdoch R.W."/>
            <person name="Higgins S."/>
            <person name="Loffler F."/>
        </authorList>
    </citation>
    <scope>NUCLEOTIDE SEQUENCE</scope>
</reference>